<organism evidence="2 3">
    <name type="scientific">Gordonia rhizosphera NBRC 16068</name>
    <dbReference type="NCBI Taxonomy" id="1108045"/>
    <lineage>
        <taxon>Bacteria</taxon>
        <taxon>Bacillati</taxon>
        <taxon>Actinomycetota</taxon>
        <taxon>Actinomycetes</taxon>
        <taxon>Mycobacteriales</taxon>
        <taxon>Gordoniaceae</taxon>
        <taxon>Gordonia</taxon>
    </lineage>
</organism>
<feature type="domain" description="Rho termination factor-like N-terminal" evidence="1">
    <location>
        <begin position="494"/>
        <end position="533"/>
    </location>
</feature>
<dbReference type="EMBL" id="BAHC01000203">
    <property type="protein sequence ID" value="GAB93052.1"/>
    <property type="molecule type" value="Genomic_DNA"/>
</dbReference>
<sequence>MIQLAQAVLTLSDSENRVELGLRLLRNAGARSHIEQAVEKQLEAGSPESVRDAISEVDLNRSTRTSLHADLQLLKAGADVISDDAAEIHVCWLIQALESSDSEAPIASSYNLEMAAIETLGALLPALNNACMRRVVDHVVTLEPFCDDMPRSHDYANLITSIPPQSFTEDDLTRIEARSDTLPEISDAFEAVLSARNPERRSELEQRIAGGDVSALSAYGDVRDLRHEIAVQLVAALHGRLEKKIEGFKEGSSTTGFSNPAADLVMINAWHPAASDWNIVVDYLRANTIYTNELRQPLEYIRQMAERIPGPVVDKLVPVLQQHARREHNRISKLMEQGSIAGVAVSTLATLKPELVVAESTWGLLEGGRDSRIAAATVMAATGGDGVLDSLAVMAHDPDPWVRAIVANRLTKWIIESNTEKHAAALCLVQRILNGPGTLTARLVSVWIRDSPVDETATALAEAMRDHISAGVRRNVEDYLAQMAHSPDSADVHILRECTVAELRAIAKSGGIRGFSRMKKANLISAIEATHDVSR</sequence>
<reference evidence="2 3" key="1">
    <citation type="submission" date="2012-08" db="EMBL/GenBank/DDBJ databases">
        <title>Whole genome shotgun sequence of Gordonia rhizosphera NBRC 16068.</title>
        <authorList>
            <person name="Takarada H."/>
            <person name="Isaki S."/>
            <person name="Hosoyama A."/>
            <person name="Tsuchikane K."/>
            <person name="Katsumata H."/>
            <person name="Baba S."/>
            <person name="Ohji S."/>
            <person name="Yamazaki S."/>
            <person name="Fujita N."/>
        </authorList>
    </citation>
    <scope>NUCLEOTIDE SEQUENCE [LARGE SCALE GENOMIC DNA]</scope>
    <source>
        <strain evidence="2 3">NBRC 16068</strain>
    </source>
</reference>
<dbReference type="InterPro" id="IPR011112">
    <property type="entry name" value="Rho-like_N"/>
</dbReference>
<keyword evidence="3" id="KW-1185">Reference proteome</keyword>
<dbReference type="GO" id="GO:0006353">
    <property type="term" value="P:DNA-templated transcription termination"/>
    <property type="evidence" value="ECO:0007669"/>
    <property type="project" value="InterPro"/>
</dbReference>
<evidence type="ECO:0000313" key="2">
    <source>
        <dbReference type="EMBL" id="GAB93052.1"/>
    </source>
</evidence>
<name>K6WLL6_9ACTN</name>
<comment type="caution">
    <text evidence="2">The sequence shown here is derived from an EMBL/GenBank/DDBJ whole genome shotgun (WGS) entry which is preliminary data.</text>
</comment>
<dbReference type="AlphaFoldDB" id="K6WLL6"/>
<evidence type="ECO:0000259" key="1">
    <source>
        <dbReference type="SMART" id="SM00959"/>
    </source>
</evidence>
<dbReference type="SMART" id="SM00959">
    <property type="entry name" value="Rho_N"/>
    <property type="match status" value="1"/>
</dbReference>
<gene>
    <name evidence="2" type="ORF">GORHZ_203_00120</name>
</gene>
<evidence type="ECO:0000313" key="3">
    <source>
        <dbReference type="Proteomes" id="UP000008363"/>
    </source>
</evidence>
<accession>K6WLL6</accession>
<dbReference type="eggNOG" id="COG1413">
    <property type="taxonomic scope" value="Bacteria"/>
</dbReference>
<dbReference type="Proteomes" id="UP000008363">
    <property type="component" value="Unassembled WGS sequence"/>
</dbReference>
<protein>
    <recommendedName>
        <fullName evidence="1">Rho termination factor-like N-terminal domain-containing protein</fullName>
    </recommendedName>
</protein>
<dbReference type="Pfam" id="PF07498">
    <property type="entry name" value="Rho_N"/>
    <property type="match status" value="1"/>
</dbReference>
<proteinExistence type="predicted"/>